<dbReference type="EMBL" id="CALNXK010000118">
    <property type="protein sequence ID" value="CAH3160855.1"/>
    <property type="molecule type" value="Genomic_DNA"/>
</dbReference>
<reference evidence="2 3" key="1">
    <citation type="submission" date="2022-05" db="EMBL/GenBank/DDBJ databases">
        <authorList>
            <consortium name="Genoscope - CEA"/>
            <person name="William W."/>
        </authorList>
    </citation>
    <scope>NUCLEOTIDE SEQUENCE [LARGE SCALE GENOMIC DNA]</scope>
</reference>
<evidence type="ECO:0000313" key="3">
    <source>
        <dbReference type="Proteomes" id="UP001159405"/>
    </source>
</evidence>
<sequence length="69" mass="7825">MKISCAFLICLLCVVAVVSSSAVPLKLEEKFDVTDHAQKVDCIITGPYLKKPKKNKKKKKTWKTFILTR</sequence>
<evidence type="ECO:0000256" key="1">
    <source>
        <dbReference type="SAM" id="SignalP"/>
    </source>
</evidence>
<dbReference type="Proteomes" id="UP001159405">
    <property type="component" value="Unassembled WGS sequence"/>
</dbReference>
<protein>
    <submittedName>
        <fullName evidence="2">Uncharacterized protein</fullName>
    </submittedName>
</protein>
<keyword evidence="1" id="KW-0732">Signal</keyword>
<feature type="signal peptide" evidence="1">
    <location>
        <begin position="1"/>
        <end position="20"/>
    </location>
</feature>
<proteinExistence type="predicted"/>
<keyword evidence="3" id="KW-1185">Reference proteome</keyword>
<comment type="caution">
    <text evidence="2">The sequence shown here is derived from an EMBL/GenBank/DDBJ whole genome shotgun (WGS) entry which is preliminary data.</text>
</comment>
<evidence type="ECO:0000313" key="2">
    <source>
        <dbReference type="EMBL" id="CAH3160855.1"/>
    </source>
</evidence>
<feature type="chain" id="PRO_5045744770" evidence="1">
    <location>
        <begin position="21"/>
        <end position="69"/>
    </location>
</feature>
<organism evidence="2 3">
    <name type="scientific">Porites lobata</name>
    <dbReference type="NCBI Taxonomy" id="104759"/>
    <lineage>
        <taxon>Eukaryota</taxon>
        <taxon>Metazoa</taxon>
        <taxon>Cnidaria</taxon>
        <taxon>Anthozoa</taxon>
        <taxon>Hexacorallia</taxon>
        <taxon>Scleractinia</taxon>
        <taxon>Fungiina</taxon>
        <taxon>Poritidae</taxon>
        <taxon>Porites</taxon>
    </lineage>
</organism>
<gene>
    <name evidence="2" type="ORF">PLOB_00004234</name>
</gene>
<name>A0ABN8QB43_9CNID</name>
<accession>A0ABN8QB43</accession>